<dbReference type="CDD" id="cd00397">
    <property type="entry name" value="DNA_BRE_C"/>
    <property type="match status" value="1"/>
</dbReference>
<dbReference type="EMBL" id="LAZR01004301">
    <property type="protein sequence ID" value="KKN09844.1"/>
    <property type="molecule type" value="Genomic_DNA"/>
</dbReference>
<comment type="caution">
    <text evidence="3">The sequence shown here is derived from an EMBL/GenBank/DDBJ whole genome shotgun (WGS) entry which is preliminary data.</text>
</comment>
<evidence type="ECO:0000313" key="3">
    <source>
        <dbReference type="EMBL" id="KKN09844.1"/>
    </source>
</evidence>
<protein>
    <recommendedName>
        <fullName evidence="2">Tyr recombinase domain-containing protein</fullName>
    </recommendedName>
</protein>
<dbReference type="Gene3D" id="1.10.443.10">
    <property type="entry name" value="Intergrase catalytic core"/>
    <property type="match status" value="1"/>
</dbReference>
<dbReference type="InterPro" id="IPR011010">
    <property type="entry name" value="DNA_brk_join_enz"/>
</dbReference>
<feature type="domain" description="Tyr recombinase" evidence="2">
    <location>
        <begin position="100"/>
        <end position="282"/>
    </location>
</feature>
<dbReference type="InterPro" id="IPR002104">
    <property type="entry name" value="Integrase_catalytic"/>
</dbReference>
<proteinExistence type="predicted"/>
<reference evidence="3" key="1">
    <citation type="journal article" date="2015" name="Nature">
        <title>Complex archaea that bridge the gap between prokaryotes and eukaryotes.</title>
        <authorList>
            <person name="Spang A."/>
            <person name="Saw J.H."/>
            <person name="Jorgensen S.L."/>
            <person name="Zaremba-Niedzwiedzka K."/>
            <person name="Martijn J."/>
            <person name="Lind A.E."/>
            <person name="van Eijk R."/>
            <person name="Schleper C."/>
            <person name="Guy L."/>
            <person name="Ettema T.J."/>
        </authorList>
    </citation>
    <scope>NUCLEOTIDE SEQUENCE</scope>
</reference>
<dbReference type="InterPro" id="IPR013762">
    <property type="entry name" value="Integrase-like_cat_sf"/>
</dbReference>
<dbReference type="GO" id="GO:0006310">
    <property type="term" value="P:DNA recombination"/>
    <property type="evidence" value="ECO:0007669"/>
    <property type="project" value="UniProtKB-KW"/>
</dbReference>
<dbReference type="AlphaFoldDB" id="A0A0F9MVR9"/>
<dbReference type="SUPFAM" id="SSF56349">
    <property type="entry name" value="DNA breaking-rejoining enzymes"/>
    <property type="match status" value="1"/>
</dbReference>
<name>A0A0F9MVR9_9ZZZZ</name>
<gene>
    <name evidence="3" type="ORF">LCGC14_1042470</name>
</gene>
<accession>A0A0F9MVR9</accession>
<evidence type="ECO:0000259" key="2">
    <source>
        <dbReference type="PROSITE" id="PS51898"/>
    </source>
</evidence>
<evidence type="ECO:0000256" key="1">
    <source>
        <dbReference type="ARBA" id="ARBA00023172"/>
    </source>
</evidence>
<organism evidence="3">
    <name type="scientific">marine sediment metagenome</name>
    <dbReference type="NCBI Taxonomy" id="412755"/>
    <lineage>
        <taxon>unclassified sequences</taxon>
        <taxon>metagenomes</taxon>
        <taxon>ecological metagenomes</taxon>
    </lineage>
</organism>
<keyword evidence="1" id="KW-0233">DNA recombination</keyword>
<dbReference type="PROSITE" id="PS51898">
    <property type="entry name" value="TYR_RECOMBINASE"/>
    <property type="match status" value="1"/>
</dbReference>
<dbReference type="Pfam" id="PF00589">
    <property type="entry name" value="Phage_integrase"/>
    <property type="match status" value="1"/>
</dbReference>
<dbReference type="GO" id="GO:0015074">
    <property type="term" value="P:DNA integration"/>
    <property type="evidence" value="ECO:0007669"/>
    <property type="project" value="InterPro"/>
</dbReference>
<dbReference type="GO" id="GO:0003677">
    <property type="term" value="F:DNA binding"/>
    <property type="evidence" value="ECO:0007669"/>
    <property type="project" value="InterPro"/>
</dbReference>
<sequence>MTLPTLLSFCTDCYLPTRLGMAKTSAAQLQIAARLYEVSLSALDELELARRLATYSKDHSPSTVNSKRRAILTLWSAAAEAGLCRPPNRKRIPRAREMRRIPWAWTTTELERLISVCRSVRGTLGDIPAGIWWPSIVLTIWDTGMRIGALLSITTSDLNLAERYAIVRAEADKSCIDRYYPLSDQSTAAIAGHFCPHRDRAFPWPYGRRQLFYRFRKIVTAAGLKSRKTMGLFHQLRRSNLSYTAAGGGVALAQQQAGHASSATTVRHYLDPRIAQQRSAIDVLPTLNLSGDKQLLLF</sequence>